<proteinExistence type="predicted"/>
<sequence>MSHYSVARIDSPTGWVCLSVCALPASADVTPSSLDEQIEVMATLAASLMFSDPALLSLTGGRADLLPQLLRLNLRAARVGGGDFFLAHQQDGTFAGYAMCMGPGKKLYSTEEQRNEDYHSTWRH</sequence>
<evidence type="ECO:0000313" key="1">
    <source>
        <dbReference type="EMBL" id="KZV94663.1"/>
    </source>
</evidence>
<dbReference type="Gene3D" id="3.40.630.30">
    <property type="match status" value="1"/>
</dbReference>
<gene>
    <name evidence="1" type="ORF">EXIGLDRAFT_766951</name>
</gene>
<organism evidence="1 2">
    <name type="scientific">Exidia glandulosa HHB12029</name>
    <dbReference type="NCBI Taxonomy" id="1314781"/>
    <lineage>
        <taxon>Eukaryota</taxon>
        <taxon>Fungi</taxon>
        <taxon>Dikarya</taxon>
        <taxon>Basidiomycota</taxon>
        <taxon>Agaricomycotina</taxon>
        <taxon>Agaricomycetes</taxon>
        <taxon>Auriculariales</taxon>
        <taxon>Exidiaceae</taxon>
        <taxon>Exidia</taxon>
    </lineage>
</organism>
<reference evidence="1 2" key="1">
    <citation type="journal article" date="2016" name="Mol. Biol. Evol.">
        <title>Comparative Genomics of Early-Diverging Mushroom-Forming Fungi Provides Insights into the Origins of Lignocellulose Decay Capabilities.</title>
        <authorList>
            <person name="Nagy L.G."/>
            <person name="Riley R."/>
            <person name="Tritt A."/>
            <person name="Adam C."/>
            <person name="Daum C."/>
            <person name="Floudas D."/>
            <person name="Sun H."/>
            <person name="Yadav J.S."/>
            <person name="Pangilinan J."/>
            <person name="Larsson K.H."/>
            <person name="Matsuura K."/>
            <person name="Barry K."/>
            <person name="Labutti K."/>
            <person name="Kuo R."/>
            <person name="Ohm R.A."/>
            <person name="Bhattacharya S.S."/>
            <person name="Shirouzu T."/>
            <person name="Yoshinaga Y."/>
            <person name="Martin F.M."/>
            <person name="Grigoriev I.V."/>
            <person name="Hibbett D.S."/>
        </authorList>
    </citation>
    <scope>NUCLEOTIDE SEQUENCE [LARGE SCALE GENOMIC DNA]</scope>
    <source>
        <strain evidence="1 2">HHB12029</strain>
    </source>
</reference>
<keyword evidence="2" id="KW-1185">Reference proteome</keyword>
<accession>A0A165JCV2</accession>
<dbReference type="InParanoid" id="A0A165JCV2"/>
<name>A0A165JCV2_EXIGL</name>
<dbReference type="Proteomes" id="UP000077266">
    <property type="component" value="Unassembled WGS sequence"/>
</dbReference>
<dbReference type="EMBL" id="KV425969">
    <property type="protein sequence ID" value="KZV94663.1"/>
    <property type="molecule type" value="Genomic_DNA"/>
</dbReference>
<evidence type="ECO:0000313" key="2">
    <source>
        <dbReference type="Proteomes" id="UP000077266"/>
    </source>
</evidence>
<protein>
    <submittedName>
        <fullName evidence="1">Uncharacterized protein</fullName>
    </submittedName>
</protein>
<dbReference type="AlphaFoldDB" id="A0A165JCV2"/>